<dbReference type="EMBL" id="BAAASJ010000027">
    <property type="protein sequence ID" value="GAA2632394.1"/>
    <property type="molecule type" value="Genomic_DNA"/>
</dbReference>
<sequence>MANTYKVHIALALLLAALSTLIVGLTLLPGSPLLPRATTFVVLGLTFTLFGAAGLRALSAAQSIGPGKLLRMAPSRLVVTAGVLVGGAVVCLAVGGLPSGGQPMKEAGVYYLNSHGDLRKVTREVYGESIKAEMRFFVTWFTFLSAYAAVLVACAHRAAAPDPVRHTPALAPPAPLPAAPGSPCDAVGACEWCGQLKSATSLPYCPR</sequence>
<keyword evidence="1" id="KW-1133">Transmembrane helix</keyword>
<feature type="transmembrane region" description="Helical" evidence="1">
    <location>
        <begin position="78"/>
        <end position="97"/>
    </location>
</feature>
<evidence type="ECO:0000313" key="3">
    <source>
        <dbReference type="Proteomes" id="UP001500151"/>
    </source>
</evidence>
<keyword evidence="1" id="KW-0472">Membrane</keyword>
<dbReference type="RefSeq" id="WP_344389843.1">
    <property type="nucleotide sequence ID" value="NZ_BAAASJ010000027.1"/>
</dbReference>
<accession>A0ABN3QQ79</accession>
<feature type="transmembrane region" description="Helical" evidence="1">
    <location>
        <begin position="7"/>
        <end position="28"/>
    </location>
</feature>
<organism evidence="2 3">
    <name type="scientific">Streptomyces vastus</name>
    <dbReference type="NCBI Taxonomy" id="285451"/>
    <lineage>
        <taxon>Bacteria</taxon>
        <taxon>Bacillati</taxon>
        <taxon>Actinomycetota</taxon>
        <taxon>Actinomycetes</taxon>
        <taxon>Kitasatosporales</taxon>
        <taxon>Streptomycetaceae</taxon>
        <taxon>Streptomyces</taxon>
    </lineage>
</organism>
<evidence type="ECO:0000313" key="2">
    <source>
        <dbReference type="EMBL" id="GAA2632394.1"/>
    </source>
</evidence>
<name>A0ABN3QQ79_9ACTN</name>
<dbReference type="Proteomes" id="UP001500151">
    <property type="component" value="Unassembled WGS sequence"/>
</dbReference>
<feature type="transmembrane region" description="Helical" evidence="1">
    <location>
        <begin position="136"/>
        <end position="155"/>
    </location>
</feature>
<protein>
    <submittedName>
        <fullName evidence="2">Uncharacterized protein</fullName>
    </submittedName>
</protein>
<proteinExistence type="predicted"/>
<keyword evidence="1" id="KW-0812">Transmembrane</keyword>
<comment type="caution">
    <text evidence="2">The sequence shown here is derived from an EMBL/GenBank/DDBJ whole genome shotgun (WGS) entry which is preliminary data.</text>
</comment>
<keyword evidence="3" id="KW-1185">Reference proteome</keyword>
<feature type="transmembrane region" description="Helical" evidence="1">
    <location>
        <begin position="40"/>
        <end position="58"/>
    </location>
</feature>
<gene>
    <name evidence="2" type="ORF">GCM10010307_25640</name>
</gene>
<reference evidence="2 3" key="1">
    <citation type="journal article" date="2019" name="Int. J. Syst. Evol. Microbiol.">
        <title>The Global Catalogue of Microorganisms (GCM) 10K type strain sequencing project: providing services to taxonomists for standard genome sequencing and annotation.</title>
        <authorList>
            <consortium name="The Broad Institute Genomics Platform"/>
            <consortium name="The Broad Institute Genome Sequencing Center for Infectious Disease"/>
            <person name="Wu L."/>
            <person name="Ma J."/>
        </authorList>
    </citation>
    <scope>NUCLEOTIDE SEQUENCE [LARGE SCALE GENOMIC DNA]</scope>
    <source>
        <strain evidence="2 3">JCM 4524</strain>
    </source>
</reference>
<evidence type="ECO:0000256" key="1">
    <source>
        <dbReference type="SAM" id="Phobius"/>
    </source>
</evidence>